<dbReference type="Proteomes" id="UP001623348">
    <property type="component" value="Unassembled WGS sequence"/>
</dbReference>
<organism evidence="1 2">
    <name type="scientific">Grus japonensis</name>
    <name type="common">Japanese crane</name>
    <name type="synonym">Red-crowned crane</name>
    <dbReference type="NCBI Taxonomy" id="30415"/>
    <lineage>
        <taxon>Eukaryota</taxon>
        <taxon>Metazoa</taxon>
        <taxon>Chordata</taxon>
        <taxon>Craniata</taxon>
        <taxon>Vertebrata</taxon>
        <taxon>Euteleostomi</taxon>
        <taxon>Archelosauria</taxon>
        <taxon>Archosauria</taxon>
        <taxon>Dinosauria</taxon>
        <taxon>Saurischia</taxon>
        <taxon>Theropoda</taxon>
        <taxon>Coelurosauria</taxon>
        <taxon>Aves</taxon>
        <taxon>Neognathae</taxon>
        <taxon>Neoaves</taxon>
        <taxon>Gruiformes</taxon>
        <taxon>Gruidae</taxon>
        <taxon>Grus</taxon>
    </lineage>
</organism>
<evidence type="ECO:0000313" key="2">
    <source>
        <dbReference type="Proteomes" id="UP001623348"/>
    </source>
</evidence>
<accession>A0ABC9VRU2</accession>
<comment type="caution">
    <text evidence="1">The sequence shown here is derived from an EMBL/GenBank/DDBJ whole genome shotgun (WGS) entry which is preliminary data.</text>
</comment>
<dbReference type="EMBL" id="BAAFJT010000001">
    <property type="protein sequence ID" value="GAB0175479.1"/>
    <property type="molecule type" value="Genomic_DNA"/>
</dbReference>
<reference evidence="1 2" key="1">
    <citation type="submission" date="2024-06" db="EMBL/GenBank/DDBJ databases">
        <title>The draft genome of Grus japonensis, version 3.</title>
        <authorList>
            <person name="Nabeshima K."/>
            <person name="Suzuki S."/>
            <person name="Onuma M."/>
        </authorList>
    </citation>
    <scope>NUCLEOTIDE SEQUENCE [LARGE SCALE GENOMIC DNA]</scope>
    <source>
        <strain evidence="1 2">451A</strain>
    </source>
</reference>
<dbReference type="AlphaFoldDB" id="A0ABC9VRU2"/>
<keyword evidence="2" id="KW-1185">Reference proteome</keyword>
<evidence type="ECO:0000313" key="1">
    <source>
        <dbReference type="EMBL" id="GAB0175479.1"/>
    </source>
</evidence>
<protein>
    <submittedName>
        <fullName evidence="1">Uncharacterized protein</fullName>
    </submittedName>
</protein>
<sequence>MGRRYRLLDGEDGLVKPTWIAAVENSTEEWLALLLRSHVDRRESEAQSACCAQGSHDVLGYGHWQPATLDKHQEMLMHSGYFQLNDGFPGATPDIGVSQEASWTQTASDPTISYANNHWGLLRRT</sequence>
<proteinExistence type="predicted"/>
<name>A0ABC9VRU2_GRUJA</name>
<gene>
    <name evidence="1" type="ORF">GRJ2_000013100</name>
</gene>